<dbReference type="Pfam" id="PF00067">
    <property type="entry name" value="p450"/>
    <property type="match status" value="1"/>
</dbReference>
<dbReference type="PANTHER" id="PTHR24305:SF166">
    <property type="entry name" value="CYTOCHROME P450 12A4, MITOCHONDRIAL-RELATED"/>
    <property type="match status" value="1"/>
</dbReference>
<keyword evidence="3" id="KW-1185">Reference proteome</keyword>
<sequence length="431" mass="47636">MTAPTKIAEASALDTARALVSPLAATIAIGVIQRRPWAVALAARLDADRRGIRQLQRLRTRYGTGLLRLKVPFRRMTLVLSPDDVRTVLSDVVAFTPANAEKAAALSRFEPGGVLISPPDERPPRRAFNEDVLDTPRPVHHHADAMRSAIVSEGRDLVATGSLDWDRFATGWWRMVRRIVLGDSARDDFETTDLLARLRRDGNWGPFHPARPAGTAEFRRRIRAYVDRAEPGSLAALAAADPDQLPQWLFAFDAAGIATYRVLALLATHPAQARRARADSGELPFLRACVHESVRLWPTTPAILRDYVAPPVGAEPRVDHGLSDGELVLIYAPFFHRDGQRLPYAHRFTPDIWLDGRARESWSLVPFSAGPAECPGRNLVLFTASTMLATLGASHRFELRTRLGLDSRGRLPGSVNHVAMRFRVVAHSDQG</sequence>
<dbReference type="InterPro" id="IPR036396">
    <property type="entry name" value="Cyt_P450_sf"/>
</dbReference>
<accession>A0ABN0UZW6</accession>
<evidence type="ECO:0000313" key="3">
    <source>
        <dbReference type="Proteomes" id="UP001500967"/>
    </source>
</evidence>
<organism evidence="2 3">
    <name type="scientific">Cryptosporangium japonicum</name>
    <dbReference type="NCBI Taxonomy" id="80872"/>
    <lineage>
        <taxon>Bacteria</taxon>
        <taxon>Bacillati</taxon>
        <taxon>Actinomycetota</taxon>
        <taxon>Actinomycetes</taxon>
        <taxon>Cryptosporangiales</taxon>
        <taxon>Cryptosporangiaceae</taxon>
        <taxon>Cryptosporangium</taxon>
    </lineage>
</organism>
<dbReference type="Proteomes" id="UP001500967">
    <property type="component" value="Unassembled WGS sequence"/>
</dbReference>
<comment type="similarity">
    <text evidence="1">Belongs to the cytochrome P450 family.</text>
</comment>
<gene>
    <name evidence="2" type="ORF">GCM10009539_63380</name>
</gene>
<reference evidence="2 3" key="1">
    <citation type="journal article" date="2019" name="Int. J. Syst. Evol. Microbiol.">
        <title>The Global Catalogue of Microorganisms (GCM) 10K type strain sequencing project: providing services to taxonomists for standard genome sequencing and annotation.</title>
        <authorList>
            <consortium name="The Broad Institute Genomics Platform"/>
            <consortium name="The Broad Institute Genome Sequencing Center for Infectious Disease"/>
            <person name="Wu L."/>
            <person name="Ma J."/>
        </authorList>
    </citation>
    <scope>NUCLEOTIDE SEQUENCE [LARGE SCALE GENOMIC DNA]</scope>
    <source>
        <strain evidence="2 3">JCM 10425</strain>
    </source>
</reference>
<dbReference type="PANTHER" id="PTHR24305">
    <property type="entry name" value="CYTOCHROME P450"/>
    <property type="match status" value="1"/>
</dbReference>
<dbReference type="InterPro" id="IPR050121">
    <property type="entry name" value="Cytochrome_P450_monoxygenase"/>
</dbReference>
<dbReference type="Gene3D" id="1.10.630.10">
    <property type="entry name" value="Cytochrome P450"/>
    <property type="match status" value="1"/>
</dbReference>
<comment type="caution">
    <text evidence="2">The sequence shown here is derived from an EMBL/GenBank/DDBJ whole genome shotgun (WGS) entry which is preliminary data.</text>
</comment>
<dbReference type="EMBL" id="BAAAGX010000028">
    <property type="protein sequence ID" value="GAA0267835.1"/>
    <property type="molecule type" value="Genomic_DNA"/>
</dbReference>
<evidence type="ECO:0000256" key="1">
    <source>
        <dbReference type="ARBA" id="ARBA00010617"/>
    </source>
</evidence>
<proteinExistence type="inferred from homology"/>
<dbReference type="InterPro" id="IPR001128">
    <property type="entry name" value="Cyt_P450"/>
</dbReference>
<name>A0ABN0UZW6_9ACTN</name>
<evidence type="ECO:0000313" key="2">
    <source>
        <dbReference type="EMBL" id="GAA0267835.1"/>
    </source>
</evidence>
<dbReference type="SUPFAM" id="SSF48264">
    <property type="entry name" value="Cytochrome P450"/>
    <property type="match status" value="1"/>
</dbReference>
<dbReference type="RefSeq" id="WP_344652604.1">
    <property type="nucleotide sequence ID" value="NZ_BAAAGX010000028.1"/>
</dbReference>
<protein>
    <submittedName>
        <fullName evidence="2">Cytochrome P450</fullName>
    </submittedName>
</protein>